<proteinExistence type="inferred from homology"/>
<accession>A0ABS5QLZ1</accession>
<dbReference type="EMBL" id="JAEDAM010000016">
    <property type="protein sequence ID" value="MBS8121793.1"/>
    <property type="molecule type" value="Genomic_DNA"/>
</dbReference>
<dbReference type="PANTHER" id="PTHR13479">
    <property type="entry name" value="30S RIBOSOMAL PROTEIN S18"/>
    <property type="match status" value="1"/>
</dbReference>
<keyword evidence="6" id="KW-1185">Reference proteome</keyword>
<dbReference type="PANTHER" id="PTHR13479:SF40">
    <property type="entry name" value="SMALL RIBOSOMAL SUBUNIT PROTEIN BS18M"/>
    <property type="match status" value="1"/>
</dbReference>
<organism evidence="5 6">
    <name type="scientific">Candidatus Vampirococcus lugosii</name>
    <dbReference type="NCBI Taxonomy" id="2789015"/>
    <lineage>
        <taxon>Bacteria</taxon>
        <taxon>Candidatus Absconditibacteriota</taxon>
        <taxon>Vampirococcus</taxon>
    </lineage>
</organism>
<keyword evidence="2 4" id="KW-0689">Ribosomal protein</keyword>
<evidence type="ECO:0000256" key="4">
    <source>
        <dbReference type="RuleBase" id="RU003910"/>
    </source>
</evidence>
<dbReference type="InterPro" id="IPR036870">
    <property type="entry name" value="Ribosomal_bS18_sf"/>
</dbReference>
<comment type="similarity">
    <text evidence="1 4">Belongs to the bacterial ribosomal protein bS18 family.</text>
</comment>
<keyword evidence="3 4" id="KW-0687">Ribonucleoprotein</keyword>
<dbReference type="InterPro" id="IPR001648">
    <property type="entry name" value="Ribosomal_bS18"/>
</dbReference>
<evidence type="ECO:0000256" key="3">
    <source>
        <dbReference type="ARBA" id="ARBA00023274"/>
    </source>
</evidence>
<evidence type="ECO:0000313" key="5">
    <source>
        <dbReference type="EMBL" id="MBS8121793.1"/>
    </source>
</evidence>
<dbReference type="GO" id="GO:0005840">
    <property type="term" value="C:ribosome"/>
    <property type="evidence" value="ECO:0007669"/>
    <property type="project" value="UniProtKB-KW"/>
</dbReference>
<evidence type="ECO:0000313" key="6">
    <source>
        <dbReference type="Proteomes" id="UP000680365"/>
    </source>
</evidence>
<dbReference type="PRINTS" id="PR00974">
    <property type="entry name" value="RIBOSOMALS18"/>
</dbReference>
<gene>
    <name evidence="5" type="ORF">VAMP_25n178</name>
</gene>
<dbReference type="NCBIfam" id="TIGR00165">
    <property type="entry name" value="S18"/>
    <property type="match status" value="1"/>
</dbReference>
<dbReference type="RefSeq" id="WP_213348668.1">
    <property type="nucleotide sequence ID" value="NZ_JAEDAM010000016.1"/>
</dbReference>
<dbReference type="Gene3D" id="4.10.640.10">
    <property type="entry name" value="Ribosomal protein S18"/>
    <property type="match status" value="1"/>
</dbReference>
<sequence length="66" mass="7941">MSKKSYFDKNNEYLINWKSVILLKKYMTRFGDIKPRRFTGNSVSQQKKVRKAIIRARELGIIEYIK</sequence>
<name>A0ABS5QLZ1_9BACT</name>
<comment type="caution">
    <text evidence="5">The sequence shown here is derived from an EMBL/GenBank/DDBJ whole genome shotgun (WGS) entry which is preliminary data.</text>
</comment>
<dbReference type="Proteomes" id="UP000680365">
    <property type="component" value="Unassembled WGS sequence"/>
</dbReference>
<protein>
    <submittedName>
        <fullName evidence="5">30S ribosomal protein S18</fullName>
    </submittedName>
</protein>
<dbReference type="SUPFAM" id="SSF46911">
    <property type="entry name" value="Ribosomal protein S18"/>
    <property type="match status" value="1"/>
</dbReference>
<reference evidence="5 6" key="1">
    <citation type="journal article" date="2021" name="Nat. Commun.">
        <title>Reductive evolution and unique predatory mode in the CPR bacterium Vampirococcus lugosii.</title>
        <authorList>
            <person name="Moreira D."/>
            <person name="Zivanovic Y."/>
            <person name="Lopez-Archilla A.I."/>
            <person name="Iniesto M."/>
            <person name="Lopez-Garcia P."/>
        </authorList>
    </citation>
    <scope>NUCLEOTIDE SEQUENCE [LARGE SCALE GENOMIC DNA]</scope>
    <source>
        <strain evidence="5">Chiprana</strain>
    </source>
</reference>
<evidence type="ECO:0000256" key="2">
    <source>
        <dbReference type="ARBA" id="ARBA00022980"/>
    </source>
</evidence>
<dbReference type="Pfam" id="PF01084">
    <property type="entry name" value="Ribosomal_S18"/>
    <property type="match status" value="1"/>
</dbReference>
<evidence type="ECO:0000256" key="1">
    <source>
        <dbReference type="ARBA" id="ARBA00005589"/>
    </source>
</evidence>